<evidence type="ECO:0000256" key="7">
    <source>
        <dbReference type="PROSITE-ProRule" id="PRU10007"/>
    </source>
</evidence>
<dbReference type="Gene3D" id="3.40.605.10">
    <property type="entry name" value="Aldehyde Dehydrogenase, Chain A, domain 1"/>
    <property type="match status" value="1"/>
</dbReference>
<accession>A0A061RME6</accession>
<evidence type="ECO:0000256" key="5">
    <source>
        <dbReference type="ARBA" id="ARBA00023002"/>
    </source>
</evidence>
<dbReference type="InterPro" id="IPR050740">
    <property type="entry name" value="Aldehyde_DH_Superfamily"/>
</dbReference>
<organism evidence="10">
    <name type="scientific">Tetraselmis sp. GSL018</name>
    <dbReference type="NCBI Taxonomy" id="582737"/>
    <lineage>
        <taxon>Eukaryota</taxon>
        <taxon>Viridiplantae</taxon>
        <taxon>Chlorophyta</taxon>
        <taxon>core chlorophytes</taxon>
        <taxon>Chlorodendrophyceae</taxon>
        <taxon>Chlorodendrales</taxon>
        <taxon>Chlorodendraceae</taxon>
        <taxon>Tetraselmis</taxon>
    </lineage>
</organism>
<evidence type="ECO:0000256" key="2">
    <source>
        <dbReference type="ARBA" id="ARBA00009986"/>
    </source>
</evidence>
<dbReference type="PANTHER" id="PTHR43353">
    <property type="entry name" value="SUCCINATE-SEMIALDEHYDE DEHYDROGENASE, MITOCHONDRIAL"/>
    <property type="match status" value="1"/>
</dbReference>
<evidence type="ECO:0000259" key="9">
    <source>
        <dbReference type="Pfam" id="PF00171"/>
    </source>
</evidence>
<dbReference type="FunFam" id="3.40.605.10:FF:000026">
    <property type="entry name" value="Aldehyde dehydrogenase, putative"/>
    <property type="match status" value="1"/>
</dbReference>
<reference evidence="10" key="1">
    <citation type="submission" date="2014-05" db="EMBL/GenBank/DDBJ databases">
        <title>The transcriptome of the halophilic microalga Tetraselmis sp. GSL018 isolated from the Great Salt Lake, Utah.</title>
        <authorList>
            <person name="Jinkerson R.E."/>
            <person name="D'Adamo S."/>
            <person name="Posewitz M.C."/>
        </authorList>
    </citation>
    <scope>NUCLEOTIDE SEQUENCE</scope>
    <source>
        <strain evidence="10">GSL018</strain>
    </source>
</reference>
<comment type="pathway">
    <text evidence="1">Amino-acid degradation; 4-aminobutanoate degradation.</text>
</comment>
<evidence type="ECO:0000256" key="1">
    <source>
        <dbReference type="ARBA" id="ARBA00005176"/>
    </source>
</evidence>
<proteinExistence type="inferred from homology"/>
<dbReference type="SUPFAM" id="SSF53720">
    <property type="entry name" value="ALDH-like"/>
    <property type="match status" value="1"/>
</dbReference>
<dbReference type="InterPro" id="IPR015590">
    <property type="entry name" value="Aldehyde_DH_dom"/>
</dbReference>
<feature type="active site" evidence="7">
    <location>
        <position position="286"/>
    </location>
</feature>
<dbReference type="PANTHER" id="PTHR43353:SF5">
    <property type="entry name" value="SUCCINATE-SEMIALDEHYDE DEHYDROGENASE, MITOCHONDRIAL"/>
    <property type="match status" value="1"/>
</dbReference>
<dbReference type="AlphaFoldDB" id="A0A061RME6"/>
<dbReference type="PROSITE" id="PS00687">
    <property type="entry name" value="ALDEHYDE_DEHYDR_GLU"/>
    <property type="match status" value="1"/>
</dbReference>
<evidence type="ECO:0000256" key="8">
    <source>
        <dbReference type="RuleBase" id="RU003345"/>
    </source>
</evidence>
<dbReference type="InterPro" id="IPR016161">
    <property type="entry name" value="Ald_DH/histidinol_DH"/>
</dbReference>
<dbReference type="InterPro" id="IPR016163">
    <property type="entry name" value="Ald_DH_C"/>
</dbReference>
<dbReference type="CDD" id="cd07103">
    <property type="entry name" value="ALDH_F5_SSADH_GabD"/>
    <property type="match status" value="1"/>
</dbReference>
<evidence type="ECO:0000256" key="4">
    <source>
        <dbReference type="ARBA" id="ARBA00019842"/>
    </source>
</evidence>
<dbReference type="EC" id="1.2.1.24" evidence="3"/>
<gene>
    <name evidence="10" type="primary">GABD</name>
    <name evidence="10" type="ORF">TSPGSL018_29672</name>
</gene>
<evidence type="ECO:0000256" key="6">
    <source>
        <dbReference type="ARBA" id="ARBA00030806"/>
    </source>
</evidence>
<comment type="similarity">
    <text evidence="2 8">Belongs to the aldehyde dehydrogenase family.</text>
</comment>
<dbReference type="FunFam" id="3.40.605.10:FF:000007">
    <property type="entry name" value="NAD/NADP-dependent betaine aldehyde dehydrogenase"/>
    <property type="match status" value="1"/>
</dbReference>
<dbReference type="FunFam" id="3.40.309.10:FF:000004">
    <property type="entry name" value="Succinate-semialdehyde dehydrogenase I"/>
    <property type="match status" value="1"/>
</dbReference>
<keyword evidence="5 8" id="KW-0560">Oxidoreductase</keyword>
<dbReference type="InterPro" id="IPR029510">
    <property type="entry name" value="Ald_DH_CS_GLU"/>
</dbReference>
<protein>
    <recommendedName>
        <fullName evidence="4">Succinate-semialdehyde dehydrogenase, mitochondrial</fullName>
        <ecNumber evidence="3">1.2.1.24</ecNumber>
    </recommendedName>
    <alternativeName>
        <fullName evidence="6">NAD(+)-dependent succinic semialdehyde dehydrogenase</fullName>
    </alternativeName>
</protein>
<dbReference type="Pfam" id="PF00171">
    <property type="entry name" value="Aldedh"/>
    <property type="match status" value="1"/>
</dbReference>
<dbReference type="InterPro" id="IPR016160">
    <property type="entry name" value="Ald_DH_CS_CYS"/>
</dbReference>
<evidence type="ECO:0000256" key="3">
    <source>
        <dbReference type="ARBA" id="ARBA00013051"/>
    </source>
</evidence>
<dbReference type="PROSITE" id="PS00070">
    <property type="entry name" value="ALDEHYDE_DEHYDR_CYS"/>
    <property type="match status" value="1"/>
</dbReference>
<evidence type="ECO:0000313" key="10">
    <source>
        <dbReference type="EMBL" id="JAC73128.1"/>
    </source>
</evidence>
<dbReference type="EMBL" id="GBEZ01012797">
    <property type="protein sequence ID" value="JAC73128.1"/>
    <property type="molecule type" value="Transcribed_RNA"/>
</dbReference>
<dbReference type="InterPro" id="IPR016162">
    <property type="entry name" value="Ald_DH_N"/>
</dbReference>
<sequence>MSSFPKSVFEGYLCGSRHIRASAPMLGKTLRCFASAVHSLEARVTDKGLLRTGTYINGRWTATDQEFEVLNPATGKSLARVSSSGSQETSQAVSAASEAFKAWSNLTGAQRGLFLNRWAEELVRAKDDVASIMTAECGKILPESKAEFDSGVGSVRWFAAEAGRVHGDVMPTVSGSKRFITARQPVFNFPMSMITRKVAPALAAGCTVVLKPAEATPLTALALAELAHRAGIPPGVINVVTGDANAIGNTLLASEAVRKIGFTGSTAVGKKLMAGAADTVKKVSLELGGNAPLIVFEDADLERAASGAALSAFRNAGQTCICANRILVQESVYETFAALLAEKVAALRLGSGFDPEATCGPLISSKGLAKVVAHVEDAVQKGATPLVGGSTAEMQGAFSGGYFHQPTVLAGATTDMLCFRQETFGPIAPLFRFGSEEEAISMANDTEYGLAAYFYTRDVARCWRVAELLEYGMVGINEVAITSEVAPFGGVKMSGLGREQSKYGLDEFTELKTMCFGV</sequence>
<dbReference type="GO" id="GO:0004777">
    <property type="term" value="F:succinate-semialdehyde dehydrogenase (NAD+) activity"/>
    <property type="evidence" value="ECO:0007669"/>
    <property type="project" value="UniProtKB-EC"/>
</dbReference>
<dbReference type="Gene3D" id="3.40.309.10">
    <property type="entry name" value="Aldehyde Dehydrogenase, Chain A, domain 2"/>
    <property type="match status" value="1"/>
</dbReference>
<feature type="domain" description="Aldehyde dehydrogenase" evidence="9">
    <location>
        <begin position="60"/>
        <end position="513"/>
    </location>
</feature>
<name>A0A061RME6_9CHLO</name>
<dbReference type="GO" id="GO:0009450">
    <property type="term" value="P:gamma-aminobutyric acid catabolic process"/>
    <property type="evidence" value="ECO:0007669"/>
    <property type="project" value="TreeGrafter"/>
</dbReference>